<keyword evidence="3" id="KW-1185">Reference proteome</keyword>
<keyword evidence="1" id="KW-0812">Transmembrane</keyword>
<keyword evidence="1" id="KW-1133">Transmembrane helix</keyword>
<dbReference type="RefSeq" id="WP_066919541.1">
    <property type="nucleotide sequence ID" value="NZ_CP011971.1"/>
</dbReference>
<dbReference type="OrthoDB" id="7065228at2"/>
<protein>
    <submittedName>
        <fullName evidence="2">Uncharacterized protein</fullName>
    </submittedName>
</protein>
<evidence type="ECO:0000256" key="1">
    <source>
        <dbReference type="SAM" id="Phobius"/>
    </source>
</evidence>
<reference evidence="2 3" key="1">
    <citation type="submission" date="2015-06" db="EMBL/GenBank/DDBJ databases">
        <title>A Comprehensive Approach to Explore the Metabolic and Phylogenetic Diversity of Bacterial Steroid Degradation in the Environment: Testosterone as an Example.</title>
        <authorList>
            <person name="Yang F.-C."/>
            <person name="Chen Y.-L."/>
            <person name="Yu C.-P."/>
            <person name="Tang S.-L."/>
            <person name="Wang P.-H."/>
            <person name="Ismail W."/>
            <person name="Wang C.-H."/>
            <person name="Yang C.-Y."/>
            <person name="Chiang Y.-R."/>
        </authorList>
    </citation>
    <scope>NUCLEOTIDE SEQUENCE [LARGE SCALE GENOMIC DNA]</scope>
    <source>
        <strain evidence="2 3">DSM 18526</strain>
    </source>
</reference>
<accession>A0A127F8B9</accession>
<dbReference type="EMBL" id="CP011971">
    <property type="protein sequence ID" value="AMN46647.1"/>
    <property type="molecule type" value="Genomic_DNA"/>
</dbReference>
<feature type="transmembrane region" description="Helical" evidence="1">
    <location>
        <begin position="12"/>
        <end position="30"/>
    </location>
</feature>
<evidence type="ECO:0000313" key="3">
    <source>
        <dbReference type="Proteomes" id="UP000070250"/>
    </source>
</evidence>
<dbReference type="Proteomes" id="UP000070250">
    <property type="component" value="Chromosome"/>
</dbReference>
<organism evidence="2 3">
    <name type="scientific">Steroidobacter denitrificans</name>
    <dbReference type="NCBI Taxonomy" id="465721"/>
    <lineage>
        <taxon>Bacteria</taxon>
        <taxon>Pseudomonadati</taxon>
        <taxon>Pseudomonadota</taxon>
        <taxon>Gammaproteobacteria</taxon>
        <taxon>Steroidobacterales</taxon>
        <taxon>Steroidobacteraceae</taxon>
        <taxon>Steroidobacter</taxon>
    </lineage>
</organism>
<keyword evidence="1" id="KW-0472">Membrane</keyword>
<dbReference type="AlphaFoldDB" id="A0A127F8B9"/>
<name>A0A127F8B9_STEDE</name>
<sequence length="73" mass="8268">MWIARPIYELLPYIYMLAGLALLGAAWLLPAGRLPSVFMVAGTLGVTAGLVLWLRRRDYRTRQAQYDARSLDD</sequence>
<evidence type="ECO:0000313" key="2">
    <source>
        <dbReference type="EMBL" id="AMN46647.1"/>
    </source>
</evidence>
<feature type="transmembrane region" description="Helical" evidence="1">
    <location>
        <begin position="36"/>
        <end position="54"/>
    </location>
</feature>
<proteinExistence type="predicted"/>
<gene>
    <name evidence="2" type="ORF">ACG33_05955</name>
</gene>
<dbReference type="KEGG" id="sdf:ACG33_05955"/>